<feature type="compositionally biased region" description="Low complexity" evidence="5">
    <location>
        <begin position="1080"/>
        <end position="1091"/>
    </location>
</feature>
<dbReference type="InterPro" id="IPR023232">
    <property type="entry name" value="Glyco_hydro_2_AS"/>
</dbReference>
<keyword evidence="8" id="KW-1185">Reference proteome</keyword>
<feature type="compositionally biased region" description="Low complexity" evidence="5">
    <location>
        <begin position="1030"/>
        <end position="1043"/>
    </location>
</feature>
<dbReference type="Pfam" id="PF02929">
    <property type="entry name" value="Bgal_small_N"/>
    <property type="match status" value="1"/>
</dbReference>
<evidence type="ECO:0000313" key="8">
    <source>
        <dbReference type="Proteomes" id="UP001358417"/>
    </source>
</evidence>
<feature type="domain" description="Beta galactosidase small chain/" evidence="6">
    <location>
        <begin position="808"/>
        <end position="1164"/>
    </location>
</feature>
<dbReference type="InterPro" id="IPR013783">
    <property type="entry name" value="Ig-like_fold"/>
</dbReference>
<dbReference type="InterPro" id="IPR014718">
    <property type="entry name" value="GH-type_carb-bd"/>
</dbReference>
<dbReference type="GO" id="GO:0030246">
    <property type="term" value="F:carbohydrate binding"/>
    <property type="evidence" value="ECO:0007669"/>
    <property type="project" value="InterPro"/>
</dbReference>
<dbReference type="Proteomes" id="UP001358417">
    <property type="component" value="Unassembled WGS sequence"/>
</dbReference>
<evidence type="ECO:0000256" key="4">
    <source>
        <dbReference type="ARBA" id="ARBA00032230"/>
    </source>
</evidence>
<dbReference type="SUPFAM" id="SSF51445">
    <property type="entry name" value="(Trans)glycosidases"/>
    <property type="match status" value="1"/>
</dbReference>
<feature type="compositionally biased region" description="Low complexity" evidence="5">
    <location>
        <begin position="16"/>
        <end position="32"/>
    </location>
</feature>
<dbReference type="PANTHER" id="PTHR46323">
    <property type="entry name" value="BETA-GALACTOSIDASE"/>
    <property type="match status" value="1"/>
</dbReference>
<organism evidence="7 8">
    <name type="scientific">Exophiala bonariae</name>
    <dbReference type="NCBI Taxonomy" id="1690606"/>
    <lineage>
        <taxon>Eukaryota</taxon>
        <taxon>Fungi</taxon>
        <taxon>Dikarya</taxon>
        <taxon>Ascomycota</taxon>
        <taxon>Pezizomycotina</taxon>
        <taxon>Eurotiomycetes</taxon>
        <taxon>Chaetothyriomycetidae</taxon>
        <taxon>Chaetothyriales</taxon>
        <taxon>Herpotrichiellaceae</taxon>
        <taxon>Exophiala</taxon>
    </lineage>
</organism>
<evidence type="ECO:0000256" key="1">
    <source>
        <dbReference type="ARBA" id="ARBA00007401"/>
    </source>
</evidence>
<dbReference type="InterPro" id="IPR006101">
    <property type="entry name" value="Glyco_hydro_2"/>
</dbReference>
<feature type="region of interest" description="Disordered" evidence="5">
    <location>
        <begin position="438"/>
        <end position="474"/>
    </location>
</feature>
<dbReference type="InterPro" id="IPR017853">
    <property type="entry name" value="GH"/>
</dbReference>
<dbReference type="Gene3D" id="2.60.120.260">
    <property type="entry name" value="Galactose-binding domain-like"/>
    <property type="match status" value="1"/>
</dbReference>
<dbReference type="InterPro" id="IPR006102">
    <property type="entry name" value="Ig-like_GH2"/>
</dbReference>
<dbReference type="GeneID" id="89970529"/>
<dbReference type="InterPro" id="IPR006103">
    <property type="entry name" value="Glyco_hydro_2_cat"/>
</dbReference>
<dbReference type="PROSITE" id="PS00608">
    <property type="entry name" value="GLYCOSYL_HYDROL_F2_2"/>
    <property type="match status" value="1"/>
</dbReference>
<dbReference type="Pfam" id="PF00703">
    <property type="entry name" value="Glyco_hydro_2"/>
    <property type="match status" value="1"/>
</dbReference>
<evidence type="ECO:0000256" key="3">
    <source>
        <dbReference type="ARBA" id="ARBA00023295"/>
    </source>
</evidence>
<dbReference type="PANTHER" id="PTHR46323:SF1">
    <property type="entry name" value="LACTASE"/>
    <property type="match status" value="1"/>
</dbReference>
<dbReference type="Pfam" id="PF16353">
    <property type="entry name" value="LacZ_4"/>
    <property type="match status" value="1"/>
</dbReference>
<dbReference type="EMBL" id="JAVRRD010000012">
    <property type="protein sequence ID" value="KAK5053343.1"/>
    <property type="molecule type" value="Genomic_DNA"/>
</dbReference>
<reference evidence="7 8" key="1">
    <citation type="submission" date="2023-08" db="EMBL/GenBank/DDBJ databases">
        <title>Black Yeasts Isolated from many extreme environments.</title>
        <authorList>
            <person name="Coleine C."/>
            <person name="Stajich J.E."/>
            <person name="Selbmann L."/>
        </authorList>
    </citation>
    <scope>NUCLEOTIDE SEQUENCE [LARGE SCALE GENOMIC DNA]</scope>
    <source>
        <strain evidence="7 8">CCFEE 5792</strain>
    </source>
</reference>
<keyword evidence="2" id="KW-0378">Hydrolase</keyword>
<gene>
    <name evidence="7" type="ORF">LTR84_002317</name>
</gene>
<evidence type="ECO:0000259" key="6">
    <source>
        <dbReference type="SMART" id="SM01038"/>
    </source>
</evidence>
<feature type="region of interest" description="Disordered" evidence="5">
    <location>
        <begin position="1029"/>
        <end position="1093"/>
    </location>
</feature>
<dbReference type="PRINTS" id="PR00132">
    <property type="entry name" value="GLHYDRLASE2"/>
</dbReference>
<dbReference type="InterPro" id="IPR004199">
    <property type="entry name" value="B-gal_small/dom_5"/>
</dbReference>
<dbReference type="InterPro" id="IPR050347">
    <property type="entry name" value="Bact_Beta-galactosidase"/>
</dbReference>
<dbReference type="Gene3D" id="2.70.98.10">
    <property type="match status" value="1"/>
</dbReference>
<name>A0AAV9NBZ3_9EURO</name>
<dbReference type="Pfam" id="PF02837">
    <property type="entry name" value="Glyco_hydro_2_N"/>
    <property type="match status" value="1"/>
</dbReference>
<comment type="caution">
    <text evidence="7">The sequence shown here is derived from an EMBL/GenBank/DDBJ whole genome shotgun (WGS) entry which is preliminary data.</text>
</comment>
<dbReference type="InterPro" id="IPR032312">
    <property type="entry name" value="LacZ_4"/>
</dbReference>
<dbReference type="GO" id="GO:0009341">
    <property type="term" value="C:beta-galactosidase complex"/>
    <property type="evidence" value="ECO:0007669"/>
    <property type="project" value="InterPro"/>
</dbReference>
<dbReference type="GO" id="GO:0005990">
    <property type="term" value="P:lactose catabolic process"/>
    <property type="evidence" value="ECO:0007669"/>
    <property type="project" value="TreeGrafter"/>
</dbReference>
<accession>A0AAV9NBZ3</accession>
<dbReference type="GO" id="GO:0004565">
    <property type="term" value="F:beta-galactosidase activity"/>
    <property type="evidence" value="ECO:0007669"/>
    <property type="project" value="InterPro"/>
</dbReference>
<evidence type="ECO:0000313" key="7">
    <source>
        <dbReference type="EMBL" id="KAK5053343.1"/>
    </source>
</evidence>
<dbReference type="RefSeq" id="XP_064706785.1">
    <property type="nucleotide sequence ID" value="XM_064845931.1"/>
</dbReference>
<feature type="region of interest" description="Disordered" evidence="5">
    <location>
        <begin position="1"/>
        <end position="32"/>
    </location>
</feature>
<proteinExistence type="inferred from homology"/>
<dbReference type="InterPro" id="IPR006104">
    <property type="entry name" value="Glyco_hydro_2_N"/>
</dbReference>
<dbReference type="Pfam" id="PF02836">
    <property type="entry name" value="Glyco_hydro_2_C"/>
    <property type="match status" value="1"/>
</dbReference>
<dbReference type="InterPro" id="IPR036156">
    <property type="entry name" value="Beta-gal/glucu_dom_sf"/>
</dbReference>
<keyword evidence="3" id="KW-0326">Glycosidase</keyword>
<dbReference type="SUPFAM" id="SSF49303">
    <property type="entry name" value="beta-Galactosidase/glucuronidase domain"/>
    <property type="match status" value="2"/>
</dbReference>
<evidence type="ECO:0000256" key="5">
    <source>
        <dbReference type="SAM" id="MobiDB-lite"/>
    </source>
</evidence>
<protein>
    <recommendedName>
        <fullName evidence="4">Lactase</fullName>
    </recommendedName>
</protein>
<dbReference type="Gene3D" id="3.20.20.80">
    <property type="entry name" value="Glycosidases"/>
    <property type="match status" value="1"/>
</dbReference>
<comment type="similarity">
    <text evidence="1">Belongs to the glycosyl hydrolase 2 family.</text>
</comment>
<dbReference type="AlphaFoldDB" id="A0AAV9NBZ3"/>
<evidence type="ECO:0000256" key="2">
    <source>
        <dbReference type="ARBA" id="ARBA00022801"/>
    </source>
</evidence>
<sequence length="1167" mass="130954">MQLTTEDGLVLPIERSNTTAATNTNNSVPNSTSLPDWCNQKVFERNRLPARAYYIPDTSLSLNGKWAFTYSPTPFHAPHGENYSNETASTLIDQDRDTGARNWGYIEVPGHWQLQGYGRPQYTNFDYPFPACPPYAPTENPTGTYFRSFELPSTWDKSSHLRLRFDGVDSAFLLFVNGIKIGYSQGSRNPAEFDITDKVTFGTPNYLLVQVLQWCDGSYIEDQDQWWLSGIFRDVHLIALPGGTRIEDFFITTGLDSGYKDADLNIKLNLSWAERFSISITIKNADGNPAAETESMRVLTSRSTFVRKIKVKSPHKWTAETPYLYEVQITLRGLKSHAVQHIKQRIGFRAVELKRGNICVNGKPITFRGTNRHDNHPHLGRAVPEEFVRRDLLLMKKHNINAVRCSHYPSHPALTGLCDELGLWVIDEADLECHGFGSADAPDEDKDSTNNTIRRTTQDGRMKPMSKSPASFTSDNPEWQSAYLDRMHSLVERDKNHPSVIIWSLGNESFYGCNHVAMSAWAKSRDPTRLIHYEPDWRAESTDMVSHMYTSPEELIREATSQDSESFDKPIILCEYGHAMGNGPGLLEDYQAAFRSHRRLQGGFIWEWANHGLWKEDIDTGKKYYAYGGDFGDVPNDGDFVMDGLCFSDHTPTPGLVQLKKVFAPVRAWLDDKDGTSLVVNNEYDFVSLDHISIDYKVEAFGDETKILDSGSLNLPFIAAGTTSKVPLPNTIFDFRHSAETWLTVTFRQANDTAWAKAGHVIAWSQTCLPHEKPPKATSLLVRQPRSSTLDSTSSDSLILTETPVEYRVTTSSAAIAWDRFRGHIVLWNVNGAPLLHNSSSSSSDTKPLLTLDFWRPPTNNDAVWQTGEWKRYGLDMMTSRLVSFSFMGASIHTRQLQDGSGKSTKGLIFQAIHEFAPPILSWSFSVKIEYTVFIGWDPHVPFRLMIHTELTPKGNHPPNLPRVGYNIQMAPAYDTVSWFGFGPGESYNDKKSSQQVGIWEKNVRDMGTNYEVPQENGNRVGTRWCMLRSSSGAGDDAQAQGGPTQSQHQVQHQRYSRSGEHASPKQKPTKSPNPPSLRASFPPTASSASSENHFQFSTQLYDAATLEKAAHPCDLDAPGARREGVLWRIDADVAGVGTAACGPGVYERDQVWCTQRTWDVALDVLA</sequence>
<feature type="compositionally biased region" description="Polar residues" evidence="5">
    <location>
        <begin position="1044"/>
        <end position="1054"/>
    </location>
</feature>
<dbReference type="SMART" id="SM01038">
    <property type="entry name" value="Bgal_small_N"/>
    <property type="match status" value="1"/>
</dbReference>
<dbReference type="InterPro" id="IPR011013">
    <property type="entry name" value="Gal_mutarotase_sf_dom"/>
</dbReference>
<dbReference type="InterPro" id="IPR008979">
    <property type="entry name" value="Galactose-bd-like_sf"/>
</dbReference>
<dbReference type="SUPFAM" id="SSF74650">
    <property type="entry name" value="Galactose mutarotase-like"/>
    <property type="match status" value="1"/>
</dbReference>
<dbReference type="Gene3D" id="2.60.40.10">
    <property type="entry name" value="Immunoglobulins"/>
    <property type="match status" value="2"/>
</dbReference>
<dbReference type="SUPFAM" id="SSF49785">
    <property type="entry name" value="Galactose-binding domain-like"/>
    <property type="match status" value="1"/>
</dbReference>